<evidence type="ECO:0000256" key="1">
    <source>
        <dbReference type="SAM" id="Phobius"/>
    </source>
</evidence>
<dbReference type="EMBL" id="UINC01109285">
    <property type="protein sequence ID" value="SVC75999.1"/>
    <property type="molecule type" value="Genomic_DNA"/>
</dbReference>
<feature type="transmembrane region" description="Helical" evidence="1">
    <location>
        <begin position="21"/>
        <end position="41"/>
    </location>
</feature>
<keyword evidence="1" id="KW-0472">Membrane</keyword>
<gene>
    <name evidence="2" type="ORF">METZ01_LOCUS328853</name>
</gene>
<accession>A0A382PRL5</accession>
<proteinExistence type="predicted"/>
<name>A0A382PRL5_9ZZZZ</name>
<keyword evidence="1" id="KW-0812">Transmembrane</keyword>
<organism evidence="2">
    <name type="scientific">marine metagenome</name>
    <dbReference type="NCBI Taxonomy" id="408172"/>
    <lineage>
        <taxon>unclassified sequences</taxon>
        <taxon>metagenomes</taxon>
        <taxon>ecological metagenomes</taxon>
    </lineage>
</organism>
<protein>
    <recommendedName>
        <fullName evidence="3">DUF997 domain-containing protein</fullName>
    </recommendedName>
</protein>
<feature type="transmembrane region" description="Helical" evidence="1">
    <location>
        <begin position="61"/>
        <end position="82"/>
    </location>
</feature>
<evidence type="ECO:0000313" key="2">
    <source>
        <dbReference type="EMBL" id="SVC75999.1"/>
    </source>
</evidence>
<dbReference type="InterPro" id="IPR010398">
    <property type="entry name" value="DUF997"/>
</dbReference>
<dbReference type="Pfam" id="PF06196">
    <property type="entry name" value="DUF997"/>
    <property type="match status" value="1"/>
</dbReference>
<dbReference type="AlphaFoldDB" id="A0A382PRL5"/>
<keyword evidence="1" id="KW-1133">Transmembrane helix</keyword>
<reference evidence="2" key="1">
    <citation type="submission" date="2018-05" db="EMBL/GenBank/DDBJ databases">
        <authorList>
            <person name="Lanie J.A."/>
            <person name="Ng W.-L."/>
            <person name="Kazmierczak K.M."/>
            <person name="Andrzejewski T.M."/>
            <person name="Davidsen T.M."/>
            <person name="Wayne K.J."/>
            <person name="Tettelin H."/>
            <person name="Glass J.I."/>
            <person name="Rusch D."/>
            <person name="Podicherti R."/>
            <person name="Tsui H.-C.T."/>
            <person name="Winkler M.E."/>
        </authorList>
    </citation>
    <scope>NUCLEOTIDE SEQUENCE</scope>
</reference>
<sequence length="94" mass="10884">MATVKQRPDTGDSYRQSKREMFVMVGLWMLMGIWVIGYGSQAAYSAENETPLRTVLGMPRWVFIGWLCPLLVANVFTLWFCLRFMKDEPMESVP</sequence>
<evidence type="ECO:0008006" key="3">
    <source>
        <dbReference type="Google" id="ProtNLM"/>
    </source>
</evidence>